<name>A0A854BK70_ECOLX</name>
<evidence type="ECO:0000313" key="5">
    <source>
        <dbReference type="Proteomes" id="UP000185794"/>
    </source>
</evidence>
<dbReference type="GO" id="GO:0003700">
    <property type="term" value="F:DNA-binding transcription factor activity"/>
    <property type="evidence" value="ECO:0007669"/>
    <property type="project" value="InterPro"/>
</dbReference>
<dbReference type="SUPFAM" id="SSF55136">
    <property type="entry name" value="Probable bacterial effector-binding domain"/>
    <property type="match status" value="1"/>
</dbReference>
<dbReference type="Pfam" id="PF06445">
    <property type="entry name" value="GyrI-like"/>
    <property type="match status" value="1"/>
</dbReference>
<dbReference type="PANTHER" id="PTHR47504">
    <property type="entry name" value="RIGHT ORIGIN-BINDING PROTEIN"/>
    <property type="match status" value="1"/>
</dbReference>
<sequence length="286" mass="33660">MTKETTIDSILKYIERNIEVSSININTLVEYSGYSRRYLQLLFKEIIGLSIGKYIQQRRVTRAAIYLQLTNLPIDIISGRLCYDSQQTFSREFKKKSGYTPLQYRKYKVWTFKYQTGYRFIKSSLPIPELYYLPQRKFTGISLKYKGKIPYTPASSKMKWDVVQSLLLKQTSLFISNNTMQGSRRKNEFIINSIIWKKNETSNCEYSIEGGVYALFRYTGKPAGYSDYINNIYLNALPFYGLQKKNSFDLEIIYIDAHGGRYFEYYLPVKDEGINFKPEIKHLDYS</sequence>
<dbReference type="RefSeq" id="WP_000159872.1">
    <property type="nucleotide sequence ID" value="NZ_BDPF01000063.1"/>
</dbReference>
<dbReference type="InterPro" id="IPR050959">
    <property type="entry name" value="MarA-like"/>
</dbReference>
<evidence type="ECO:0000256" key="1">
    <source>
        <dbReference type="ARBA" id="ARBA00023015"/>
    </source>
</evidence>
<dbReference type="AlphaFoldDB" id="A0A854BK70"/>
<dbReference type="PROSITE" id="PS01124">
    <property type="entry name" value="HTH_ARAC_FAMILY_2"/>
    <property type="match status" value="1"/>
</dbReference>
<dbReference type="GO" id="GO:0043565">
    <property type="term" value="F:sequence-specific DNA binding"/>
    <property type="evidence" value="ECO:0007669"/>
    <property type="project" value="InterPro"/>
</dbReference>
<reference evidence="4 5" key="1">
    <citation type="journal article" date="2017" name="Front. Cell. Infect. Microbiol.">
        <title>Chaperone-usher pili loci of human colonization factor-negative enterotoxigenic Escherichia coli.</title>
        <authorList>
            <person name="Del Canto F."/>
            <person name="Vidal R."/>
            <person name="Stine O.C."/>
            <person name="Pop M."/>
        </authorList>
    </citation>
    <scope>NUCLEOTIDE SEQUENCE [LARGE SCALE GENOMIC DNA]</scope>
    <source>
        <strain evidence="4 5">700324</strain>
    </source>
</reference>
<keyword evidence="3" id="KW-0804">Transcription</keyword>
<keyword evidence="1" id="KW-0805">Transcription regulation</keyword>
<comment type="caution">
    <text evidence="4">The sequence shown here is derived from an EMBL/GenBank/DDBJ whole genome shotgun (WGS) entry which is preliminary data.</text>
</comment>
<dbReference type="EMBL" id="LRKC01000139">
    <property type="protein sequence ID" value="OKV08139.1"/>
    <property type="molecule type" value="Genomic_DNA"/>
</dbReference>
<dbReference type="SMART" id="SM00342">
    <property type="entry name" value="HTH_ARAC"/>
    <property type="match status" value="1"/>
</dbReference>
<evidence type="ECO:0000256" key="2">
    <source>
        <dbReference type="ARBA" id="ARBA00023125"/>
    </source>
</evidence>
<dbReference type="InterPro" id="IPR011256">
    <property type="entry name" value="Reg_factor_effector_dom_sf"/>
</dbReference>
<dbReference type="InterPro" id="IPR009057">
    <property type="entry name" value="Homeodomain-like_sf"/>
</dbReference>
<dbReference type="Gene3D" id="1.10.10.60">
    <property type="entry name" value="Homeodomain-like"/>
    <property type="match status" value="2"/>
</dbReference>
<dbReference type="Proteomes" id="UP000185794">
    <property type="component" value="Unassembled WGS sequence"/>
</dbReference>
<evidence type="ECO:0000256" key="3">
    <source>
        <dbReference type="ARBA" id="ARBA00023163"/>
    </source>
</evidence>
<dbReference type="InterPro" id="IPR029442">
    <property type="entry name" value="GyrI-like"/>
</dbReference>
<evidence type="ECO:0000313" key="4">
    <source>
        <dbReference type="EMBL" id="OKV08139.1"/>
    </source>
</evidence>
<protein>
    <submittedName>
        <fullName evidence="4">AraC family transcriptional regulator</fullName>
    </submittedName>
</protein>
<dbReference type="SUPFAM" id="SSF46689">
    <property type="entry name" value="Homeodomain-like"/>
    <property type="match status" value="1"/>
</dbReference>
<dbReference type="InterPro" id="IPR018060">
    <property type="entry name" value="HTH_AraC"/>
</dbReference>
<keyword evidence="2" id="KW-0238">DNA-binding</keyword>
<gene>
    <name evidence="4" type="ORF">AWP47_18105</name>
</gene>
<dbReference type="PANTHER" id="PTHR47504:SF3">
    <property type="entry name" value="HTH-TYPE TRANSCRIPTIONAL REGULATOR YKGA-RELATED"/>
    <property type="match status" value="1"/>
</dbReference>
<dbReference type="Pfam" id="PF12833">
    <property type="entry name" value="HTH_18"/>
    <property type="match status" value="1"/>
</dbReference>
<dbReference type="Gene3D" id="3.20.80.10">
    <property type="entry name" value="Regulatory factor, effector binding domain"/>
    <property type="match status" value="1"/>
</dbReference>
<organism evidence="4 5">
    <name type="scientific">Escherichia coli</name>
    <dbReference type="NCBI Taxonomy" id="562"/>
    <lineage>
        <taxon>Bacteria</taxon>
        <taxon>Pseudomonadati</taxon>
        <taxon>Pseudomonadota</taxon>
        <taxon>Gammaproteobacteria</taxon>
        <taxon>Enterobacterales</taxon>
        <taxon>Enterobacteriaceae</taxon>
        <taxon>Escherichia</taxon>
    </lineage>
</organism>
<proteinExistence type="predicted"/>
<accession>A0A854BK70</accession>